<dbReference type="GO" id="GO:0006457">
    <property type="term" value="P:protein folding"/>
    <property type="evidence" value="ECO:0007669"/>
    <property type="project" value="InterPro"/>
</dbReference>
<proteinExistence type="inferred from homology"/>
<evidence type="ECO:0000256" key="5">
    <source>
        <dbReference type="PROSITE-ProRule" id="PRU00277"/>
    </source>
</evidence>
<dbReference type="InterPro" id="IPR000774">
    <property type="entry name" value="PPIase_FKBP_N"/>
</dbReference>
<name>A0A9D2CKN9_9BACE</name>
<dbReference type="Gene3D" id="1.10.287.460">
    <property type="entry name" value="Peptidyl-prolyl cis-trans isomerase, FKBP-type, N-terminal domain"/>
    <property type="match status" value="1"/>
</dbReference>
<comment type="caution">
    <text evidence="8">The sequence shown here is derived from an EMBL/GenBank/DDBJ whole genome shotgun (WGS) entry which is preliminary data.</text>
</comment>
<dbReference type="Pfam" id="PF00254">
    <property type="entry name" value="FKBP_C"/>
    <property type="match status" value="1"/>
</dbReference>
<comment type="similarity">
    <text evidence="2 6">Belongs to the FKBP-type PPIase family.</text>
</comment>
<evidence type="ECO:0000256" key="4">
    <source>
        <dbReference type="ARBA" id="ARBA00023235"/>
    </source>
</evidence>
<protein>
    <recommendedName>
        <fullName evidence="6">Peptidyl-prolyl cis-trans isomerase</fullName>
        <ecNumber evidence="6">5.2.1.8</ecNumber>
    </recommendedName>
</protein>
<dbReference type="EMBL" id="DXCV01000011">
    <property type="protein sequence ID" value="HIY87281.1"/>
    <property type="molecule type" value="Genomic_DNA"/>
</dbReference>
<accession>A0A9D2CKN9</accession>
<dbReference type="GO" id="GO:0003755">
    <property type="term" value="F:peptidyl-prolyl cis-trans isomerase activity"/>
    <property type="evidence" value="ECO:0007669"/>
    <property type="project" value="UniProtKB-UniRule"/>
</dbReference>
<keyword evidence="3 5" id="KW-0697">Rotamase</keyword>
<evidence type="ECO:0000313" key="9">
    <source>
        <dbReference type="Proteomes" id="UP000886851"/>
    </source>
</evidence>
<gene>
    <name evidence="8" type="ORF">H9824_01075</name>
</gene>
<dbReference type="InterPro" id="IPR046357">
    <property type="entry name" value="PPIase_dom_sf"/>
</dbReference>
<dbReference type="PANTHER" id="PTHR43811">
    <property type="entry name" value="FKBP-TYPE PEPTIDYL-PROLYL CIS-TRANS ISOMERASE FKPA"/>
    <property type="match status" value="1"/>
</dbReference>
<evidence type="ECO:0000313" key="8">
    <source>
        <dbReference type="EMBL" id="HIY87281.1"/>
    </source>
</evidence>
<evidence type="ECO:0000256" key="2">
    <source>
        <dbReference type="ARBA" id="ARBA00006577"/>
    </source>
</evidence>
<sequence length="293" mass="32047">MKKLSLFVAVALAAGLCSCSGQSSKGNLKNSVDSLSYAIGMARTQGLDQFLMQQGIDSTQMVNFVKGFNEGASKLDPEDAAYIIGLQVGQMVSKQWVEGFNRQIFGNDSTQSVNREQMLAGFVAGTLGKENVMTRMYAETYMRTEMEAVQEKALAVQYADNKAAGEKFLAENKTKEGVQTTPSGLQYKILTKGNGPVPADTSRVQVNYKGTLIDGTEFDSSYKRKDKNGKSKPATFRANQVIKGWTEALTMMPVGSKWELYIPADLAYGSRNTGKIKPFSTLIFEVELVGIEK</sequence>
<dbReference type="SUPFAM" id="SSF54534">
    <property type="entry name" value="FKBP-like"/>
    <property type="match status" value="1"/>
</dbReference>
<feature type="domain" description="PPIase FKBP-type" evidence="7">
    <location>
        <begin position="201"/>
        <end position="292"/>
    </location>
</feature>
<evidence type="ECO:0000256" key="1">
    <source>
        <dbReference type="ARBA" id="ARBA00000971"/>
    </source>
</evidence>
<dbReference type="Gene3D" id="3.10.50.40">
    <property type="match status" value="1"/>
</dbReference>
<dbReference type="InterPro" id="IPR001179">
    <property type="entry name" value="PPIase_FKBP_dom"/>
</dbReference>
<dbReference type="PROSITE" id="PS51257">
    <property type="entry name" value="PROKAR_LIPOPROTEIN"/>
    <property type="match status" value="1"/>
</dbReference>
<dbReference type="Pfam" id="PF01346">
    <property type="entry name" value="FKBP_N"/>
    <property type="match status" value="1"/>
</dbReference>
<evidence type="ECO:0000256" key="3">
    <source>
        <dbReference type="ARBA" id="ARBA00023110"/>
    </source>
</evidence>
<reference evidence="8" key="2">
    <citation type="submission" date="2021-04" db="EMBL/GenBank/DDBJ databases">
        <authorList>
            <person name="Gilroy R."/>
        </authorList>
    </citation>
    <scope>NUCLEOTIDE SEQUENCE</scope>
    <source>
        <strain evidence="8">Gambia2-208</strain>
    </source>
</reference>
<comment type="catalytic activity">
    <reaction evidence="1 5 6">
        <text>[protein]-peptidylproline (omega=180) = [protein]-peptidylproline (omega=0)</text>
        <dbReference type="Rhea" id="RHEA:16237"/>
        <dbReference type="Rhea" id="RHEA-COMP:10747"/>
        <dbReference type="Rhea" id="RHEA-COMP:10748"/>
        <dbReference type="ChEBI" id="CHEBI:83833"/>
        <dbReference type="ChEBI" id="CHEBI:83834"/>
        <dbReference type="EC" id="5.2.1.8"/>
    </reaction>
</comment>
<reference evidence="8" key="1">
    <citation type="journal article" date="2021" name="PeerJ">
        <title>Extensive microbial diversity within the chicken gut microbiome revealed by metagenomics and culture.</title>
        <authorList>
            <person name="Gilroy R."/>
            <person name="Ravi A."/>
            <person name="Getino M."/>
            <person name="Pursley I."/>
            <person name="Horton D.L."/>
            <person name="Alikhan N.F."/>
            <person name="Baker D."/>
            <person name="Gharbi K."/>
            <person name="Hall N."/>
            <person name="Watson M."/>
            <person name="Adriaenssens E.M."/>
            <person name="Foster-Nyarko E."/>
            <person name="Jarju S."/>
            <person name="Secka A."/>
            <person name="Antonio M."/>
            <person name="Oren A."/>
            <person name="Chaudhuri R.R."/>
            <person name="La Ragione R."/>
            <person name="Hildebrand F."/>
            <person name="Pallen M.J."/>
        </authorList>
    </citation>
    <scope>NUCLEOTIDE SEQUENCE</scope>
    <source>
        <strain evidence="8">Gambia2-208</strain>
    </source>
</reference>
<dbReference type="EC" id="5.2.1.8" evidence="6"/>
<dbReference type="AlphaFoldDB" id="A0A9D2CKN9"/>
<keyword evidence="4 5" id="KW-0413">Isomerase</keyword>
<dbReference type="Proteomes" id="UP000886851">
    <property type="component" value="Unassembled WGS sequence"/>
</dbReference>
<evidence type="ECO:0000259" key="7">
    <source>
        <dbReference type="PROSITE" id="PS50059"/>
    </source>
</evidence>
<dbReference type="PANTHER" id="PTHR43811:SF19">
    <property type="entry name" value="39 KDA FK506-BINDING NUCLEAR PROTEIN"/>
    <property type="match status" value="1"/>
</dbReference>
<dbReference type="PROSITE" id="PS50059">
    <property type="entry name" value="FKBP_PPIASE"/>
    <property type="match status" value="1"/>
</dbReference>
<dbReference type="InterPro" id="IPR036944">
    <property type="entry name" value="PPIase_FKBP_N_sf"/>
</dbReference>
<evidence type="ECO:0000256" key="6">
    <source>
        <dbReference type="RuleBase" id="RU003915"/>
    </source>
</evidence>
<organism evidence="8 9">
    <name type="scientific">Candidatus Bacteroides pullicola</name>
    <dbReference type="NCBI Taxonomy" id="2838475"/>
    <lineage>
        <taxon>Bacteria</taxon>
        <taxon>Pseudomonadati</taxon>
        <taxon>Bacteroidota</taxon>
        <taxon>Bacteroidia</taxon>
        <taxon>Bacteroidales</taxon>
        <taxon>Bacteroidaceae</taxon>
        <taxon>Bacteroides</taxon>
    </lineage>
</organism>